<dbReference type="EMBL" id="AP026560">
    <property type="protein sequence ID" value="BDP42682.1"/>
    <property type="molecule type" value="Genomic_DNA"/>
</dbReference>
<accession>A0ABN6RM52</accession>
<evidence type="ECO:0000313" key="2">
    <source>
        <dbReference type="Proteomes" id="UP001064971"/>
    </source>
</evidence>
<gene>
    <name evidence="1" type="ORF">DAETH_26510</name>
</gene>
<name>A0ABN6RM52_9DEIO</name>
<dbReference type="RefSeq" id="WP_264775367.1">
    <property type="nucleotide sequence ID" value="NZ_AP026560.1"/>
</dbReference>
<dbReference type="Proteomes" id="UP001064971">
    <property type="component" value="Chromosome"/>
</dbReference>
<evidence type="ECO:0000313" key="1">
    <source>
        <dbReference type="EMBL" id="BDP42682.1"/>
    </source>
</evidence>
<organism evidence="1 2">
    <name type="scientific">Deinococcus aetherius</name>
    <dbReference type="NCBI Taxonomy" id="200252"/>
    <lineage>
        <taxon>Bacteria</taxon>
        <taxon>Thermotogati</taxon>
        <taxon>Deinococcota</taxon>
        <taxon>Deinococci</taxon>
        <taxon>Deinococcales</taxon>
        <taxon>Deinococcaceae</taxon>
        <taxon>Deinococcus</taxon>
    </lineage>
</organism>
<proteinExistence type="predicted"/>
<protein>
    <submittedName>
        <fullName evidence="1">Uncharacterized protein</fullName>
    </submittedName>
</protein>
<sequence length="129" mass="13220">MTLPTLFAALLLTVVPPPRPPGEPPPPAPQTRVVLTVSDAGGPRPGVLMQLFRVGVGGRPLPLPGRPALARSGADGIASLTLPVTAPLLVQLTDPERNVLVRLPLGGGEVVRVGAATFRLQVTPASPGR</sequence>
<keyword evidence="2" id="KW-1185">Reference proteome</keyword>
<reference evidence="1" key="1">
    <citation type="submission" date="2022-07" db="EMBL/GenBank/DDBJ databases">
        <title>Complete Genome Sequence of the Radioresistant Bacterium Deinococcus aetherius ST0316, Isolated from the Air Dust collected in Lower Stratosphere above Japan.</title>
        <authorList>
            <person name="Satoh K."/>
            <person name="Hagiwara K."/>
            <person name="Katsumata K."/>
            <person name="Kubo A."/>
            <person name="Yokobori S."/>
            <person name="Yamagishi A."/>
            <person name="Oono Y."/>
            <person name="Narumi I."/>
        </authorList>
    </citation>
    <scope>NUCLEOTIDE SEQUENCE</scope>
    <source>
        <strain evidence="1">ST0316</strain>
    </source>
</reference>